<keyword evidence="2" id="KW-1185">Reference proteome</keyword>
<name>A0A9W7ZZX4_9FUNG</name>
<dbReference type="EMBL" id="JANBPU010000095">
    <property type="protein sequence ID" value="KAJ1916686.1"/>
    <property type="molecule type" value="Genomic_DNA"/>
</dbReference>
<dbReference type="AlphaFoldDB" id="A0A9W7ZZX4"/>
<reference evidence="1" key="1">
    <citation type="submission" date="2022-07" db="EMBL/GenBank/DDBJ databases">
        <title>Phylogenomic reconstructions and comparative analyses of Kickxellomycotina fungi.</title>
        <authorList>
            <person name="Reynolds N.K."/>
            <person name="Stajich J.E."/>
            <person name="Barry K."/>
            <person name="Grigoriev I.V."/>
            <person name="Crous P."/>
            <person name="Smith M.E."/>
        </authorList>
    </citation>
    <scope>NUCLEOTIDE SEQUENCE</scope>
    <source>
        <strain evidence="1">NBRC 100468</strain>
    </source>
</reference>
<sequence length="248" mass="28133">MQSTSVTAFNLEKFKFSSRMSYFKVILLQVLFHFCDISAFEPTKELTDNLDSIGSKSSPNWKENPNINMWALVIKSAAQALISQAKEYTDAHGLIESKHNDGDTDHDRVLCIWKLYFATFLVQHLHVRLELLKRPVGGVTTVVKIPVIIATVDDCHNMFEQIIDISNPIIALDSEGFESFFGKLQRNIYDEVFITLNNQKLHECIADQNVDITDSAKAITFGLGLIEFNLFQHIKAIVDTFCPYRVGV</sequence>
<comment type="caution">
    <text evidence="1">The sequence shown here is derived from an EMBL/GenBank/DDBJ whole genome shotgun (WGS) entry which is preliminary data.</text>
</comment>
<evidence type="ECO:0000313" key="2">
    <source>
        <dbReference type="Proteomes" id="UP001150538"/>
    </source>
</evidence>
<organism evidence="1 2">
    <name type="scientific">Mycoemilia scoparia</name>
    <dbReference type="NCBI Taxonomy" id="417184"/>
    <lineage>
        <taxon>Eukaryota</taxon>
        <taxon>Fungi</taxon>
        <taxon>Fungi incertae sedis</taxon>
        <taxon>Zoopagomycota</taxon>
        <taxon>Kickxellomycotina</taxon>
        <taxon>Kickxellomycetes</taxon>
        <taxon>Kickxellales</taxon>
        <taxon>Kickxellaceae</taxon>
        <taxon>Mycoemilia</taxon>
    </lineage>
</organism>
<protein>
    <submittedName>
        <fullName evidence="1">Uncharacterized protein</fullName>
    </submittedName>
</protein>
<evidence type="ECO:0000313" key="1">
    <source>
        <dbReference type="EMBL" id="KAJ1916686.1"/>
    </source>
</evidence>
<proteinExistence type="predicted"/>
<dbReference type="Proteomes" id="UP001150538">
    <property type="component" value="Unassembled WGS sequence"/>
</dbReference>
<gene>
    <name evidence="1" type="ORF">H4219_003645</name>
</gene>
<accession>A0A9W7ZZX4</accession>